<evidence type="ECO:0000313" key="8">
    <source>
        <dbReference type="EMBL" id="GAA1697551.1"/>
    </source>
</evidence>
<comment type="similarity">
    <text evidence="2">Belongs to the phospholipase D family.</text>
</comment>
<evidence type="ECO:0000256" key="1">
    <source>
        <dbReference type="ARBA" id="ARBA00000798"/>
    </source>
</evidence>
<dbReference type="InterPro" id="IPR025202">
    <property type="entry name" value="PLD-like_dom"/>
</dbReference>
<keyword evidence="5" id="KW-0442">Lipid degradation</keyword>
<keyword evidence="4" id="KW-0378">Hydrolase</keyword>
<dbReference type="SMART" id="SM00155">
    <property type="entry name" value="PLDc"/>
    <property type="match status" value="2"/>
</dbReference>
<dbReference type="EMBL" id="BAAANY010000020">
    <property type="protein sequence ID" value="GAA1697551.1"/>
    <property type="molecule type" value="Genomic_DNA"/>
</dbReference>
<dbReference type="EC" id="3.1.4.4" evidence="3"/>
<dbReference type="PANTHER" id="PTHR43856">
    <property type="entry name" value="CARDIOLIPIN HYDROLASE"/>
    <property type="match status" value="1"/>
</dbReference>
<dbReference type="Pfam" id="PF13091">
    <property type="entry name" value="PLDc_2"/>
    <property type="match status" value="2"/>
</dbReference>
<sequence>MSTTIGTIFLRDAAHGGAAGQPTAVAAALADFIASAQISLELAIYDFRLSDALAATVVGAFTDAAKRGVRVRIGYDAGKPEAGTAADFALLAADPAPPGTASWVQEHFGGTSVQIQPIKAAPQLMHSKYLIRDSAAVWTGSTNFTDDAWTLQENNILQVESVPVAAGYLADFEDLWSTGAIKNTGKNESGSTDAVGGTVGWNFAPGGGAQLDAELCTLIQGARSRIVIASMVITSHSVLAALSAAIDRGVPVSGIYDAGQMDPIARDWAKVPHDQAVVADWRKLTQHLVPKHSTPYSPTGPHDFMHNKILVTDQVCATGSYNFSANAEKNAENQLQIAVPELVQSYADYIAAIAEAYRI</sequence>
<dbReference type="Proteomes" id="UP001500618">
    <property type="component" value="Unassembled WGS sequence"/>
</dbReference>
<accession>A0ABP4U2S3</accession>
<dbReference type="InterPro" id="IPR051406">
    <property type="entry name" value="PLD_domain"/>
</dbReference>
<dbReference type="RefSeq" id="WP_344313188.1">
    <property type="nucleotide sequence ID" value="NZ_BAAANY010000020.1"/>
</dbReference>
<evidence type="ECO:0000259" key="7">
    <source>
        <dbReference type="PROSITE" id="PS50035"/>
    </source>
</evidence>
<comment type="catalytic activity">
    <reaction evidence="1">
        <text>a 1,2-diacyl-sn-glycero-3-phosphocholine + H2O = a 1,2-diacyl-sn-glycero-3-phosphate + choline + H(+)</text>
        <dbReference type="Rhea" id="RHEA:14445"/>
        <dbReference type="ChEBI" id="CHEBI:15354"/>
        <dbReference type="ChEBI" id="CHEBI:15377"/>
        <dbReference type="ChEBI" id="CHEBI:15378"/>
        <dbReference type="ChEBI" id="CHEBI:57643"/>
        <dbReference type="ChEBI" id="CHEBI:58608"/>
        <dbReference type="EC" id="3.1.4.4"/>
    </reaction>
</comment>
<keyword evidence="6" id="KW-0443">Lipid metabolism</keyword>
<evidence type="ECO:0000256" key="2">
    <source>
        <dbReference type="ARBA" id="ARBA00008664"/>
    </source>
</evidence>
<dbReference type="Gene3D" id="3.30.870.10">
    <property type="entry name" value="Endonuclease Chain A"/>
    <property type="match status" value="2"/>
</dbReference>
<dbReference type="InterPro" id="IPR001736">
    <property type="entry name" value="PLipase_D/transphosphatidylase"/>
</dbReference>
<evidence type="ECO:0000256" key="5">
    <source>
        <dbReference type="ARBA" id="ARBA00022963"/>
    </source>
</evidence>
<evidence type="ECO:0000313" key="9">
    <source>
        <dbReference type="Proteomes" id="UP001500618"/>
    </source>
</evidence>
<comment type="caution">
    <text evidence="8">The sequence shown here is derived from an EMBL/GenBank/DDBJ whole genome shotgun (WGS) entry which is preliminary data.</text>
</comment>
<dbReference type="PROSITE" id="PS50035">
    <property type="entry name" value="PLD"/>
    <property type="match status" value="1"/>
</dbReference>
<keyword evidence="9" id="KW-1185">Reference proteome</keyword>
<feature type="domain" description="PLD phosphodiesterase" evidence="7">
    <location>
        <begin position="121"/>
        <end position="148"/>
    </location>
</feature>
<dbReference type="PANTHER" id="PTHR43856:SF1">
    <property type="entry name" value="MITOCHONDRIAL CARDIOLIPIN HYDROLASE"/>
    <property type="match status" value="1"/>
</dbReference>
<proteinExistence type="inferred from homology"/>
<reference evidence="9" key="1">
    <citation type="journal article" date="2019" name="Int. J. Syst. Evol. Microbiol.">
        <title>The Global Catalogue of Microorganisms (GCM) 10K type strain sequencing project: providing services to taxonomists for standard genome sequencing and annotation.</title>
        <authorList>
            <consortium name="The Broad Institute Genomics Platform"/>
            <consortium name="The Broad Institute Genome Sequencing Center for Infectious Disease"/>
            <person name="Wu L."/>
            <person name="Ma J."/>
        </authorList>
    </citation>
    <scope>NUCLEOTIDE SEQUENCE [LARGE SCALE GENOMIC DNA]</scope>
    <source>
        <strain evidence="9">JCM 14718</strain>
    </source>
</reference>
<evidence type="ECO:0000256" key="3">
    <source>
        <dbReference type="ARBA" id="ARBA00012027"/>
    </source>
</evidence>
<dbReference type="SUPFAM" id="SSF56024">
    <property type="entry name" value="Phospholipase D/nuclease"/>
    <property type="match status" value="2"/>
</dbReference>
<organism evidence="8 9">
    <name type="scientific">Fodinicola feengrottensis</name>
    <dbReference type="NCBI Taxonomy" id="435914"/>
    <lineage>
        <taxon>Bacteria</taxon>
        <taxon>Bacillati</taxon>
        <taxon>Actinomycetota</taxon>
        <taxon>Actinomycetes</taxon>
        <taxon>Mycobacteriales</taxon>
        <taxon>Fodinicola</taxon>
    </lineage>
</organism>
<protein>
    <recommendedName>
        <fullName evidence="3">phospholipase D</fullName>
        <ecNumber evidence="3">3.1.4.4</ecNumber>
    </recommendedName>
</protein>
<evidence type="ECO:0000256" key="6">
    <source>
        <dbReference type="ARBA" id="ARBA00023098"/>
    </source>
</evidence>
<gene>
    <name evidence="8" type="ORF">GCM10009765_53650</name>
</gene>
<evidence type="ECO:0000256" key="4">
    <source>
        <dbReference type="ARBA" id="ARBA00022801"/>
    </source>
</evidence>
<name>A0ABP4U2S3_9ACTN</name>